<evidence type="ECO:0000313" key="2">
    <source>
        <dbReference type="Proteomes" id="UP001151760"/>
    </source>
</evidence>
<gene>
    <name evidence="1" type="ORF">Tco_0892163</name>
</gene>
<reference evidence="1" key="1">
    <citation type="journal article" date="2022" name="Int. J. Mol. Sci.">
        <title>Draft Genome of Tanacetum Coccineum: Genomic Comparison of Closely Related Tanacetum-Family Plants.</title>
        <authorList>
            <person name="Yamashiro T."/>
            <person name="Shiraishi A."/>
            <person name="Nakayama K."/>
            <person name="Satake H."/>
        </authorList>
    </citation>
    <scope>NUCLEOTIDE SEQUENCE</scope>
</reference>
<reference evidence="1" key="2">
    <citation type="submission" date="2022-01" db="EMBL/GenBank/DDBJ databases">
        <authorList>
            <person name="Yamashiro T."/>
            <person name="Shiraishi A."/>
            <person name="Satake H."/>
            <person name="Nakayama K."/>
        </authorList>
    </citation>
    <scope>NUCLEOTIDE SEQUENCE</scope>
</reference>
<proteinExistence type="predicted"/>
<comment type="caution">
    <text evidence="1">The sequence shown here is derived from an EMBL/GenBank/DDBJ whole genome shotgun (WGS) entry which is preliminary data.</text>
</comment>
<dbReference type="Proteomes" id="UP001151760">
    <property type="component" value="Unassembled WGS sequence"/>
</dbReference>
<evidence type="ECO:0000313" key="1">
    <source>
        <dbReference type="EMBL" id="GJT22226.1"/>
    </source>
</evidence>
<protein>
    <recommendedName>
        <fullName evidence="3">Solute carrier family 40 protein</fullName>
    </recommendedName>
</protein>
<organism evidence="1 2">
    <name type="scientific">Tanacetum coccineum</name>
    <dbReference type="NCBI Taxonomy" id="301880"/>
    <lineage>
        <taxon>Eukaryota</taxon>
        <taxon>Viridiplantae</taxon>
        <taxon>Streptophyta</taxon>
        <taxon>Embryophyta</taxon>
        <taxon>Tracheophyta</taxon>
        <taxon>Spermatophyta</taxon>
        <taxon>Magnoliopsida</taxon>
        <taxon>eudicotyledons</taxon>
        <taxon>Gunneridae</taxon>
        <taxon>Pentapetalae</taxon>
        <taxon>asterids</taxon>
        <taxon>campanulids</taxon>
        <taxon>Asterales</taxon>
        <taxon>Asteraceae</taxon>
        <taxon>Asteroideae</taxon>
        <taxon>Anthemideae</taxon>
        <taxon>Anthemidinae</taxon>
        <taxon>Tanacetum</taxon>
    </lineage>
</organism>
<name>A0ABQ5C5D6_9ASTR</name>
<sequence length="373" mass="41778">MDKVLGSLVIVVVVRVKRTGICYAPSFRMPLVAEIHPRQGTSFGELQEHINLTCNNTVADKENQIQSFLNHWGRPKRTPSVPLKFIGWQIQKSVQPCDIQVYNMCLMAALLSSELVPLLYGAIYSLLSYSQSWVAGCYGLSLDSYIKLCHYMVDPLKEAPDAEPLPISYPGSGEYSMTSSLPYGGNLSMGSSVLVGSGWILRRVVMQLQLSYESGCLYSLMVTLHQLIRVSKRSVSPVRWKGHNRLLQKCRPELGDPPPPSHPPVLERLTIYHHQHHHHQCHSRTGLIISIPSVSRIISMILLGARELMVSQMGVEGARDVAHLLGGWWVSLAAWMLQSILYTMTHGTHPMISSYQLPKTLPSSDVKCTQRLW</sequence>
<keyword evidence="2" id="KW-1185">Reference proteome</keyword>
<dbReference type="EMBL" id="BQNB010013952">
    <property type="protein sequence ID" value="GJT22226.1"/>
    <property type="molecule type" value="Genomic_DNA"/>
</dbReference>
<accession>A0ABQ5C5D6</accession>
<evidence type="ECO:0008006" key="3">
    <source>
        <dbReference type="Google" id="ProtNLM"/>
    </source>
</evidence>